<dbReference type="EMBL" id="QWKX01000004">
    <property type="protein sequence ID" value="RIH79642.1"/>
    <property type="molecule type" value="Genomic_DNA"/>
</dbReference>
<protein>
    <recommendedName>
        <fullName evidence="3">DUF177 domain-containing protein</fullName>
    </recommendedName>
</protein>
<evidence type="ECO:0000313" key="1">
    <source>
        <dbReference type="EMBL" id="RIH79642.1"/>
    </source>
</evidence>
<dbReference type="InterPro" id="IPR003772">
    <property type="entry name" value="YceD"/>
</dbReference>
<gene>
    <name evidence="1" type="ORF">Mcate_00281</name>
</gene>
<dbReference type="Proteomes" id="UP000266089">
    <property type="component" value="Unassembled WGS sequence"/>
</dbReference>
<accession>A0A399EBY4</accession>
<name>A0A399EBY4_9DEIN</name>
<sequence length="184" mass="20299">MKQRPIPSINLSRLIREGGSTTARDEIWDYIALPNERIPLVGPAVWKVSVAKMEGEGGVDFWLSGEIAGNALMECRRCLAPTPAAVRAHFQYLLRYQSGLAHLEAIEENEEEILLFGHPDLDLEPLLSEAFALELPYTVLCKEDCKGLCPVCGANLNEVDCGHQTRAQSRLGAELSKLLDGLKD</sequence>
<proteinExistence type="predicted"/>
<dbReference type="Pfam" id="PF02620">
    <property type="entry name" value="YceD"/>
    <property type="match status" value="1"/>
</dbReference>
<dbReference type="PANTHER" id="PTHR34374:SF1">
    <property type="entry name" value="LARGE RIBOSOMAL RNA SUBUNIT ACCUMULATION PROTEIN YCED HOMOLOG 1, CHLOROPLASTIC"/>
    <property type="match status" value="1"/>
</dbReference>
<evidence type="ECO:0000313" key="2">
    <source>
        <dbReference type="Proteomes" id="UP000266089"/>
    </source>
</evidence>
<dbReference type="OrthoDB" id="9790372at2"/>
<dbReference type="AlphaFoldDB" id="A0A399EBY4"/>
<organism evidence="1 2">
    <name type="scientific">Meiothermus taiwanensis</name>
    <dbReference type="NCBI Taxonomy" id="172827"/>
    <lineage>
        <taxon>Bacteria</taxon>
        <taxon>Thermotogati</taxon>
        <taxon>Deinococcota</taxon>
        <taxon>Deinococci</taxon>
        <taxon>Thermales</taxon>
        <taxon>Thermaceae</taxon>
        <taxon>Meiothermus</taxon>
    </lineage>
</organism>
<dbReference type="PANTHER" id="PTHR34374">
    <property type="entry name" value="LARGE RIBOSOMAL RNA SUBUNIT ACCUMULATION PROTEIN YCED HOMOLOG 1, CHLOROPLASTIC"/>
    <property type="match status" value="1"/>
</dbReference>
<dbReference type="RefSeq" id="WP_027886389.1">
    <property type="nucleotide sequence ID" value="NZ_JBHSXZ010000035.1"/>
</dbReference>
<reference evidence="1 2" key="1">
    <citation type="submission" date="2018-08" db="EMBL/GenBank/DDBJ databases">
        <title>Meiothermus cateniformans JCM 15151 genome sequencing project.</title>
        <authorList>
            <person name="Da Costa M.S."/>
            <person name="Albuquerque L."/>
            <person name="Raposo P."/>
            <person name="Froufe H.J.C."/>
            <person name="Barroso C.S."/>
            <person name="Egas C."/>
        </authorList>
    </citation>
    <scope>NUCLEOTIDE SEQUENCE [LARGE SCALE GENOMIC DNA]</scope>
    <source>
        <strain evidence="1 2">JCM 15151</strain>
    </source>
</reference>
<evidence type="ECO:0008006" key="3">
    <source>
        <dbReference type="Google" id="ProtNLM"/>
    </source>
</evidence>
<comment type="caution">
    <text evidence="1">The sequence shown here is derived from an EMBL/GenBank/DDBJ whole genome shotgun (WGS) entry which is preliminary data.</text>
</comment>